<dbReference type="InterPro" id="IPR013094">
    <property type="entry name" value="AB_hydrolase_3"/>
</dbReference>
<dbReference type="Proteomes" id="UP000226192">
    <property type="component" value="Unassembled WGS sequence"/>
</dbReference>
<dbReference type="Gene3D" id="3.40.50.1820">
    <property type="entry name" value="alpha/beta hydrolase"/>
    <property type="match status" value="1"/>
</dbReference>
<dbReference type="SUPFAM" id="SSF53474">
    <property type="entry name" value="alpha/beta-Hydrolases"/>
    <property type="match status" value="1"/>
</dbReference>
<dbReference type="AlphaFoldDB" id="A0A2C5YGG0"/>
<protein>
    <recommendedName>
        <fullName evidence="3">Alpha/beta hydrolase fold-3 domain-containing protein</fullName>
    </recommendedName>
</protein>
<evidence type="ECO:0000313" key="5">
    <source>
        <dbReference type="Proteomes" id="UP000226192"/>
    </source>
</evidence>
<accession>A0A2C5YGG0</accession>
<name>A0A2C5YGG0_9HYPO</name>
<dbReference type="OrthoDB" id="2152029at2759"/>
<reference evidence="4 5" key="1">
    <citation type="submission" date="2017-06" db="EMBL/GenBank/DDBJ databases">
        <title>Ant-infecting Ophiocordyceps genomes reveal a high diversity of potential behavioral manipulation genes and a possible major role for enterotoxins.</title>
        <authorList>
            <person name="De Bekker C."/>
            <person name="Evans H.C."/>
            <person name="Brachmann A."/>
            <person name="Hughes D.P."/>
        </authorList>
    </citation>
    <scope>NUCLEOTIDE SEQUENCE [LARGE SCALE GENOMIC DNA]</scope>
    <source>
        <strain evidence="4 5">Map64</strain>
    </source>
</reference>
<proteinExistence type="predicted"/>
<dbReference type="EMBL" id="NJET01000008">
    <property type="protein sequence ID" value="PHH66382.1"/>
    <property type="molecule type" value="Genomic_DNA"/>
</dbReference>
<keyword evidence="2" id="KW-0812">Transmembrane</keyword>
<keyword evidence="2" id="KW-0472">Membrane</keyword>
<keyword evidence="1" id="KW-0378">Hydrolase</keyword>
<dbReference type="InterPro" id="IPR050300">
    <property type="entry name" value="GDXG_lipolytic_enzyme"/>
</dbReference>
<feature type="domain" description="Alpha/beta hydrolase fold-3" evidence="3">
    <location>
        <begin position="118"/>
        <end position="239"/>
    </location>
</feature>
<dbReference type="PANTHER" id="PTHR48081:SF31">
    <property type="entry name" value="STERYL ACETYL HYDROLASE MUG81-RELATED"/>
    <property type="match status" value="1"/>
</dbReference>
<keyword evidence="5" id="KW-1185">Reference proteome</keyword>
<evidence type="ECO:0000313" key="4">
    <source>
        <dbReference type="EMBL" id="PHH66382.1"/>
    </source>
</evidence>
<evidence type="ECO:0000259" key="3">
    <source>
        <dbReference type="Pfam" id="PF07859"/>
    </source>
</evidence>
<evidence type="ECO:0000256" key="1">
    <source>
        <dbReference type="ARBA" id="ARBA00022801"/>
    </source>
</evidence>
<feature type="transmembrane region" description="Helical" evidence="2">
    <location>
        <begin position="16"/>
        <end position="35"/>
    </location>
</feature>
<dbReference type="PANTHER" id="PTHR48081">
    <property type="entry name" value="AB HYDROLASE SUPERFAMILY PROTEIN C4A8.06C"/>
    <property type="match status" value="1"/>
</dbReference>
<comment type="caution">
    <text evidence="4">The sequence shown here is derived from an EMBL/GenBank/DDBJ whole genome shotgun (WGS) entry which is preliminary data.</text>
</comment>
<organism evidence="4 5">
    <name type="scientific">Ophiocordyceps australis</name>
    <dbReference type="NCBI Taxonomy" id="1399860"/>
    <lineage>
        <taxon>Eukaryota</taxon>
        <taxon>Fungi</taxon>
        <taxon>Dikarya</taxon>
        <taxon>Ascomycota</taxon>
        <taxon>Pezizomycotina</taxon>
        <taxon>Sordariomycetes</taxon>
        <taxon>Hypocreomycetidae</taxon>
        <taxon>Hypocreales</taxon>
        <taxon>Ophiocordycipitaceae</taxon>
        <taxon>Ophiocordyceps</taxon>
    </lineage>
</organism>
<sequence>MTDAAKIGLSVGETGSLVFTLLFVAPARLLAYWVTYTWFALRHRLKLRFYLTCAVARVLLTSFSGRQIQALLPSTRQTYEAWMRNQGLEARVEPLAVEAAPESALLWIGDKQRATTAVLFFHGGGYVVPASRGHLELCWRAFVQPSQGRVAVGLLQYSLSPGAKFPVQLRQAAAGLGALLDAGFSPRNIVFGGDSAGGNMALQLMSHLLHPVDAAARRFSLAEPLAGVFLVSPANDMLSASMVSRLGLEHFGPHTENLAAIGPFTPQWFQDLHHMLAKLDPALDVRVDLPDDEAHDFILVEGINRTTGPATRRMSDWLSSLRTLAAARP</sequence>
<gene>
    <name evidence="4" type="ORF">CDD81_7437</name>
</gene>
<dbReference type="Pfam" id="PF07859">
    <property type="entry name" value="Abhydrolase_3"/>
    <property type="match status" value="1"/>
</dbReference>
<dbReference type="InterPro" id="IPR029058">
    <property type="entry name" value="AB_hydrolase_fold"/>
</dbReference>
<evidence type="ECO:0000256" key="2">
    <source>
        <dbReference type="SAM" id="Phobius"/>
    </source>
</evidence>
<dbReference type="GO" id="GO:0016787">
    <property type="term" value="F:hydrolase activity"/>
    <property type="evidence" value="ECO:0007669"/>
    <property type="project" value="UniProtKB-KW"/>
</dbReference>
<dbReference type="STRING" id="1399860.A0A2C5YGG0"/>
<keyword evidence="2" id="KW-1133">Transmembrane helix</keyword>